<accession>A0A448XAF7</accession>
<protein>
    <submittedName>
        <fullName evidence="1">Uncharacterized protein</fullName>
    </submittedName>
</protein>
<keyword evidence="2" id="KW-1185">Reference proteome</keyword>
<gene>
    <name evidence="1" type="ORF">PXEA_LOCUS25509</name>
</gene>
<sequence length="107" mass="11669">MLVGPPTRVGWAGDELCAVWGGDGGGDGSDVGDVRAIGSEAQSSVWSRLISSRFVSFRLVSSRFVSFRLVSSRFVSFCLVLSRFVSSRLVCSHHPRLVRQETAHFGH</sequence>
<evidence type="ECO:0000313" key="1">
    <source>
        <dbReference type="EMBL" id="VEL32069.1"/>
    </source>
</evidence>
<organism evidence="1 2">
    <name type="scientific">Protopolystoma xenopodis</name>
    <dbReference type="NCBI Taxonomy" id="117903"/>
    <lineage>
        <taxon>Eukaryota</taxon>
        <taxon>Metazoa</taxon>
        <taxon>Spiralia</taxon>
        <taxon>Lophotrochozoa</taxon>
        <taxon>Platyhelminthes</taxon>
        <taxon>Monogenea</taxon>
        <taxon>Polyopisthocotylea</taxon>
        <taxon>Polystomatidea</taxon>
        <taxon>Polystomatidae</taxon>
        <taxon>Protopolystoma</taxon>
    </lineage>
</organism>
<reference evidence="1" key="1">
    <citation type="submission" date="2018-11" db="EMBL/GenBank/DDBJ databases">
        <authorList>
            <consortium name="Pathogen Informatics"/>
        </authorList>
    </citation>
    <scope>NUCLEOTIDE SEQUENCE</scope>
</reference>
<dbReference type="EMBL" id="CAAALY010129815">
    <property type="protein sequence ID" value="VEL32069.1"/>
    <property type="molecule type" value="Genomic_DNA"/>
</dbReference>
<evidence type="ECO:0000313" key="2">
    <source>
        <dbReference type="Proteomes" id="UP000784294"/>
    </source>
</evidence>
<dbReference type="Proteomes" id="UP000784294">
    <property type="component" value="Unassembled WGS sequence"/>
</dbReference>
<proteinExistence type="predicted"/>
<name>A0A448XAF7_9PLAT</name>
<dbReference type="AlphaFoldDB" id="A0A448XAF7"/>
<comment type="caution">
    <text evidence="1">The sequence shown here is derived from an EMBL/GenBank/DDBJ whole genome shotgun (WGS) entry which is preliminary data.</text>
</comment>